<dbReference type="PANTHER" id="PTHR36222">
    <property type="entry name" value="SERINE PROTEASE INHIBITOR RV3364C"/>
    <property type="match status" value="1"/>
</dbReference>
<dbReference type="SMART" id="SM00960">
    <property type="entry name" value="Robl_LC7"/>
    <property type="match status" value="1"/>
</dbReference>
<name>A0ABP5KBP9_9ACTN</name>
<evidence type="ECO:0000313" key="3">
    <source>
        <dbReference type="Proteomes" id="UP001501020"/>
    </source>
</evidence>
<organism evidence="2 3">
    <name type="scientific">Actinomadura napierensis</name>
    <dbReference type="NCBI Taxonomy" id="267854"/>
    <lineage>
        <taxon>Bacteria</taxon>
        <taxon>Bacillati</taxon>
        <taxon>Actinomycetota</taxon>
        <taxon>Actinomycetes</taxon>
        <taxon>Streptosporangiales</taxon>
        <taxon>Thermomonosporaceae</taxon>
        <taxon>Actinomadura</taxon>
    </lineage>
</organism>
<reference evidence="3" key="1">
    <citation type="journal article" date="2019" name="Int. J. Syst. Evol. Microbiol.">
        <title>The Global Catalogue of Microorganisms (GCM) 10K type strain sequencing project: providing services to taxonomists for standard genome sequencing and annotation.</title>
        <authorList>
            <consortium name="The Broad Institute Genomics Platform"/>
            <consortium name="The Broad Institute Genome Sequencing Center for Infectious Disease"/>
            <person name="Wu L."/>
            <person name="Ma J."/>
        </authorList>
    </citation>
    <scope>NUCLEOTIDE SEQUENCE [LARGE SCALE GENOMIC DNA]</scope>
    <source>
        <strain evidence="3">JCM 13850</strain>
    </source>
</reference>
<dbReference type="Gene3D" id="3.30.450.30">
    <property type="entry name" value="Dynein light chain 2a, cytoplasmic"/>
    <property type="match status" value="1"/>
</dbReference>
<proteinExistence type="predicted"/>
<evidence type="ECO:0000313" key="2">
    <source>
        <dbReference type="EMBL" id="GAA2130144.1"/>
    </source>
</evidence>
<dbReference type="Proteomes" id="UP001501020">
    <property type="component" value="Unassembled WGS sequence"/>
</dbReference>
<comment type="caution">
    <text evidence="2">The sequence shown here is derived from an EMBL/GenBank/DDBJ whole genome shotgun (WGS) entry which is preliminary data.</text>
</comment>
<dbReference type="InterPro" id="IPR053141">
    <property type="entry name" value="Mycobact_SerProt_Inhib_Rv3364c"/>
</dbReference>
<dbReference type="SUPFAM" id="SSF103196">
    <property type="entry name" value="Roadblock/LC7 domain"/>
    <property type="match status" value="1"/>
</dbReference>
<keyword evidence="3" id="KW-1185">Reference proteome</keyword>
<dbReference type="Pfam" id="PF03259">
    <property type="entry name" value="Robl_LC7"/>
    <property type="match status" value="1"/>
</dbReference>
<sequence>MRERSGKPIERLTKVPRPAMTVTARTLEPDVMTELRTLRARVPHLTGSLVASVDGLLIADDLPPSVEPSGMAAVTASGLSLAHRIAQTAHGGAFHEVVIRGVDGYVVTYSAGPAASLTVLAEAGVNVGRLHLEARPTARGIAAHLAARPAAPHRA</sequence>
<dbReference type="PANTHER" id="PTHR36222:SF1">
    <property type="entry name" value="SERINE PROTEASE INHIBITOR RV3364C"/>
    <property type="match status" value="1"/>
</dbReference>
<accession>A0ABP5KBP9</accession>
<evidence type="ECO:0000259" key="1">
    <source>
        <dbReference type="SMART" id="SM00960"/>
    </source>
</evidence>
<dbReference type="EMBL" id="BAAAMR010000014">
    <property type="protein sequence ID" value="GAA2130144.1"/>
    <property type="molecule type" value="Genomic_DNA"/>
</dbReference>
<gene>
    <name evidence="2" type="ORF">GCM10009727_21990</name>
</gene>
<protein>
    <recommendedName>
        <fullName evidence="1">Roadblock/LAMTOR2 domain-containing protein</fullName>
    </recommendedName>
</protein>
<feature type="domain" description="Roadblock/LAMTOR2" evidence="1">
    <location>
        <begin position="32"/>
        <end position="121"/>
    </location>
</feature>
<dbReference type="InterPro" id="IPR004942">
    <property type="entry name" value="Roadblock/LAMTOR2_dom"/>
</dbReference>